<keyword evidence="2" id="KW-0732">Signal</keyword>
<comment type="caution">
    <text evidence="3">The sequence shown here is derived from an EMBL/GenBank/DDBJ whole genome shotgun (WGS) entry which is preliminary data.</text>
</comment>
<protein>
    <recommendedName>
        <fullName evidence="5">FecR protein</fullName>
    </recommendedName>
</protein>
<evidence type="ECO:0000313" key="4">
    <source>
        <dbReference type="Proteomes" id="UP001500840"/>
    </source>
</evidence>
<evidence type="ECO:0000256" key="1">
    <source>
        <dbReference type="SAM" id="MobiDB-lite"/>
    </source>
</evidence>
<gene>
    <name evidence="3" type="ORF">GCM10023156_42280</name>
</gene>
<dbReference type="Proteomes" id="UP001500840">
    <property type="component" value="Unassembled WGS sequence"/>
</dbReference>
<feature type="region of interest" description="Disordered" evidence="1">
    <location>
        <begin position="528"/>
        <end position="550"/>
    </location>
</feature>
<feature type="compositionally biased region" description="Low complexity" evidence="1">
    <location>
        <begin position="214"/>
        <end position="230"/>
    </location>
</feature>
<accession>A0ABP8N3T6</accession>
<feature type="region of interest" description="Disordered" evidence="1">
    <location>
        <begin position="210"/>
        <end position="287"/>
    </location>
</feature>
<proteinExistence type="predicted"/>
<organism evidence="3 4">
    <name type="scientific">Novipirellula rosea</name>
    <dbReference type="NCBI Taxonomy" id="1031540"/>
    <lineage>
        <taxon>Bacteria</taxon>
        <taxon>Pseudomonadati</taxon>
        <taxon>Planctomycetota</taxon>
        <taxon>Planctomycetia</taxon>
        <taxon>Pirellulales</taxon>
        <taxon>Pirellulaceae</taxon>
        <taxon>Novipirellula</taxon>
    </lineage>
</organism>
<name>A0ABP8N3T6_9BACT</name>
<reference evidence="4" key="1">
    <citation type="journal article" date="2019" name="Int. J. Syst. Evol. Microbiol.">
        <title>The Global Catalogue of Microorganisms (GCM) 10K type strain sequencing project: providing services to taxonomists for standard genome sequencing and annotation.</title>
        <authorList>
            <consortium name="The Broad Institute Genomics Platform"/>
            <consortium name="The Broad Institute Genome Sequencing Center for Infectious Disease"/>
            <person name="Wu L."/>
            <person name="Ma J."/>
        </authorList>
    </citation>
    <scope>NUCLEOTIDE SEQUENCE [LARGE SCALE GENOMIC DNA]</scope>
    <source>
        <strain evidence="4">JCM 17759</strain>
    </source>
</reference>
<feature type="signal peptide" evidence="2">
    <location>
        <begin position="1"/>
        <end position="23"/>
    </location>
</feature>
<evidence type="ECO:0000256" key="2">
    <source>
        <dbReference type="SAM" id="SignalP"/>
    </source>
</evidence>
<feature type="compositionally biased region" description="Polar residues" evidence="1">
    <location>
        <begin position="538"/>
        <end position="550"/>
    </location>
</feature>
<dbReference type="EMBL" id="BAABGA010000050">
    <property type="protein sequence ID" value="GAA4460806.1"/>
    <property type="molecule type" value="Genomic_DNA"/>
</dbReference>
<dbReference type="RefSeq" id="WP_345325254.1">
    <property type="nucleotide sequence ID" value="NZ_BAABGA010000050.1"/>
</dbReference>
<feature type="chain" id="PRO_5046378973" description="FecR protein" evidence="2">
    <location>
        <begin position="24"/>
        <end position="602"/>
    </location>
</feature>
<sequence length="602" mass="63324">MSFIRFQAVMVCVFALATSNVVAQSNDTSNTESATRWIGTVTLCDGDATLYRGDDAYQVVRGAGLRLGDTLETSAAAKLTLATQQGPAITMGGGAIVTLNRSGNQWLVDLDRGQARLVHDGESELRLTSPDAEMWLERGIVQVDQTERTLRYELLAGSVLHRIDAESMGRNSQRGSFQVQADGPIEATSQIAWNFQAEQIRLASALQTSPMLQPPATSSPDGAPGSPSDAFPAADGLPPTNPLSPDENLFPDEDDDDDPRFAQDPLTPDQAPAGTRGGFDDGGNAEMGIGASTNTFAGSSSLSLGSLSSATGTFASGGIFGDANQQTFQGQVDYDIKPLSETGPFAEGDPFPGAIHLVTAENRLPFSGVQLSATEFSTLFTGAADKFYSIGTGAAPSGQVFTNFLTGTGATPTVIDIPGFNAHLVQLDQYAIPDPAQGALDSTIGLTGLVGANPTGPTVVGDTPLVDERAQFNSGATFALGEFLVTSDGSNGITFTIRRSDQDRLIVKDPGGNDANDLVQPNPDAKFADTSDPRFLPQSPTVKAGNSLSQTGTGVNELNFMRRAAFTTLVADQLQDYSRRTGQTRFVVDGKIIDISGYQPTR</sequence>
<feature type="compositionally biased region" description="Acidic residues" evidence="1">
    <location>
        <begin position="249"/>
        <end position="258"/>
    </location>
</feature>
<evidence type="ECO:0008006" key="5">
    <source>
        <dbReference type="Google" id="ProtNLM"/>
    </source>
</evidence>
<evidence type="ECO:0000313" key="3">
    <source>
        <dbReference type="EMBL" id="GAA4460806.1"/>
    </source>
</evidence>
<keyword evidence="4" id="KW-1185">Reference proteome</keyword>